<reference evidence="5 6" key="1">
    <citation type="submission" date="2016-08" db="EMBL/GenBank/DDBJ databases">
        <authorList>
            <person name="Seilhamer J.J."/>
        </authorList>
    </citation>
    <scope>NUCLEOTIDE SEQUENCE [LARGE SCALE GENOMIC DNA]</scope>
    <source>
        <strain evidence="5 6">A37T2</strain>
    </source>
</reference>
<name>A0A1C4CTF5_9BACT</name>
<dbReference type="InterPro" id="IPR048304">
    <property type="entry name" value="UbiD_Rift_dom"/>
</dbReference>
<keyword evidence="6" id="KW-1185">Reference proteome</keyword>
<feature type="domain" description="3-octaprenyl-4-hydroxybenzoate carboxy-lyase-like C-terminal" evidence="4">
    <location>
        <begin position="353"/>
        <end position="475"/>
    </location>
</feature>
<dbReference type="Pfam" id="PF01977">
    <property type="entry name" value="UbiD"/>
    <property type="match status" value="1"/>
</dbReference>
<dbReference type="GO" id="GO:0008694">
    <property type="term" value="F:4-hydroxy-3-polyprenylbenzoate decarboxylase activity"/>
    <property type="evidence" value="ECO:0007669"/>
    <property type="project" value="TreeGrafter"/>
</dbReference>
<dbReference type="PANTHER" id="PTHR30108">
    <property type="entry name" value="3-OCTAPRENYL-4-HYDROXYBENZOATE CARBOXY-LYASE-RELATED"/>
    <property type="match status" value="1"/>
</dbReference>
<evidence type="ECO:0000313" key="6">
    <source>
        <dbReference type="Proteomes" id="UP000242818"/>
    </source>
</evidence>
<dbReference type="InterPro" id="IPR049381">
    <property type="entry name" value="UbiD-like_C"/>
</dbReference>
<comment type="similarity">
    <text evidence="1">Belongs to the UbiD family.</text>
</comment>
<evidence type="ECO:0000259" key="3">
    <source>
        <dbReference type="Pfam" id="PF20695"/>
    </source>
</evidence>
<evidence type="ECO:0000313" key="5">
    <source>
        <dbReference type="EMBL" id="SCC22312.1"/>
    </source>
</evidence>
<dbReference type="EMBL" id="FMAR01000004">
    <property type="protein sequence ID" value="SCC22312.1"/>
    <property type="molecule type" value="Genomic_DNA"/>
</dbReference>
<feature type="domain" description="3-octaprenyl-4-hydroxybenzoate carboxy-lyase-like N-terminal" evidence="3">
    <location>
        <begin position="36"/>
        <end position="110"/>
    </location>
</feature>
<dbReference type="GO" id="GO:0005829">
    <property type="term" value="C:cytosol"/>
    <property type="evidence" value="ECO:0007669"/>
    <property type="project" value="TreeGrafter"/>
</dbReference>
<dbReference type="InterPro" id="IPR002830">
    <property type="entry name" value="UbiD"/>
</dbReference>
<dbReference type="GO" id="GO:0006744">
    <property type="term" value="P:ubiquinone biosynthetic process"/>
    <property type="evidence" value="ECO:0007669"/>
    <property type="project" value="TreeGrafter"/>
</dbReference>
<feature type="domain" description="3-octaprenyl-4-hydroxybenzoate carboxy-lyase-like C-terminal" evidence="4">
    <location>
        <begin position="499"/>
        <end position="592"/>
    </location>
</feature>
<protein>
    <submittedName>
        <fullName evidence="5">4-hydroxy-3-polyprenylbenzoate decarboxylase</fullName>
    </submittedName>
</protein>
<dbReference type="NCBIfam" id="TIGR03701">
    <property type="entry name" value="mena_SCO4490"/>
    <property type="match status" value="1"/>
</dbReference>
<dbReference type="SUPFAM" id="SSF50475">
    <property type="entry name" value="FMN-binding split barrel"/>
    <property type="match status" value="1"/>
</dbReference>
<organism evidence="5 6">
    <name type="scientific">Chitinophaga costaii</name>
    <dbReference type="NCBI Taxonomy" id="1335309"/>
    <lineage>
        <taxon>Bacteria</taxon>
        <taxon>Pseudomonadati</taxon>
        <taxon>Bacteroidota</taxon>
        <taxon>Chitinophagia</taxon>
        <taxon>Chitinophagales</taxon>
        <taxon>Chitinophagaceae</taxon>
        <taxon>Chitinophaga</taxon>
    </lineage>
</organism>
<evidence type="ECO:0000259" key="2">
    <source>
        <dbReference type="Pfam" id="PF01977"/>
    </source>
</evidence>
<dbReference type="Pfam" id="PF20696">
    <property type="entry name" value="UbiD_C"/>
    <property type="match status" value="2"/>
</dbReference>
<dbReference type="Pfam" id="PF20695">
    <property type="entry name" value="UbiD_N"/>
    <property type="match status" value="1"/>
</dbReference>
<dbReference type="STRING" id="1335309.GA0116948_104287"/>
<accession>A0A1C4CTF5</accession>
<dbReference type="PANTHER" id="PTHR30108:SF17">
    <property type="entry name" value="FERULIC ACID DECARBOXYLASE 1"/>
    <property type="match status" value="1"/>
</dbReference>
<dbReference type="Gene3D" id="3.40.1670.10">
    <property type="entry name" value="UbiD C-terminal domain-like"/>
    <property type="match status" value="2"/>
</dbReference>
<dbReference type="AlphaFoldDB" id="A0A1C4CTF5"/>
<dbReference type="NCBIfam" id="TIGR00148">
    <property type="entry name" value="UbiD family decarboxylase"/>
    <property type="match status" value="1"/>
</dbReference>
<sequence>MCKTFRPFCVTGCFRFLYSNAYFCAIMAYKHLKHFIDTLEAAGELVRIKEYVDPHLEISEITDRVSKQPGGGKALLFENTGYDFPVLINSMGSYKRMCLALGVGELDDVAKEIENLFKLLSKPKESILDKLSMLPKLGQFASWMPKIVSGKGSCQEVVMASPDLGKLPVLTCWPKDGGPFITLPVIHTKDPHTGTRNVGMYRMQVFEKDMTGMHWHKHKVSAKHFSEYKKLNKRMPVAVILGGDPVYTYSATAPLPENVDEYMLAGFLRKKKVELVKCITQPELEVPADADFVIEGYVLPEEEPVWEGPFGDHTGYYSLADWYPRFHVTAITHRKDAVYPATIVGIPPQEDAWIGKATERIFLAPIKMTLVPEIIDMEMPVEGVFHNLVIAQIKKDYAGQAQKTMNAMWGAGQMMFNKILVVTDEQCGLHDYKKLAQYLFRHLDPSRDIYFSQGPMDVLDHSCSKMGFGGKMCIDGTRKFEEETGDETYVRYNGTLDVSALRASFPEIKGVNAALLAADISCLLVAVEKNRLGHIAALNEALYKLPAVQGIKMILYLEHTVDVNDLASSLWRFCNNLDPKRDNFVVRYTNADGKTVSGIGLDGTLKTKAFDNFQRDWPNIIVADDKTIASVDAKWPFLGLGGFVASPSHKYKQQMYGTEAIVNVG</sequence>
<dbReference type="InterPro" id="IPR049383">
    <property type="entry name" value="UbiD-like_N"/>
</dbReference>
<proteinExistence type="inferred from homology"/>
<gene>
    <name evidence="5" type="ORF">GA0116948_104287</name>
</gene>
<dbReference type="Proteomes" id="UP000242818">
    <property type="component" value="Unassembled WGS sequence"/>
</dbReference>
<evidence type="ECO:0000256" key="1">
    <source>
        <dbReference type="ARBA" id="ARBA00010021"/>
    </source>
</evidence>
<dbReference type="InterPro" id="IPR022390">
    <property type="entry name" value="HBDC"/>
</dbReference>
<evidence type="ECO:0000259" key="4">
    <source>
        <dbReference type="Pfam" id="PF20696"/>
    </source>
</evidence>
<feature type="domain" description="3-octaprenyl-4-hydroxybenzoate carboxy-lyase-like Rift-related" evidence="2">
    <location>
        <begin position="148"/>
        <end position="347"/>
    </location>
</feature>
<dbReference type="SUPFAM" id="SSF143968">
    <property type="entry name" value="UbiD C-terminal domain-like"/>
    <property type="match status" value="2"/>
</dbReference>